<dbReference type="InterPro" id="IPR013149">
    <property type="entry name" value="ADH-like_C"/>
</dbReference>
<dbReference type="InterPro" id="IPR036291">
    <property type="entry name" value="NAD(P)-bd_dom_sf"/>
</dbReference>
<dbReference type="EMBL" id="VITW01000006">
    <property type="protein sequence ID" value="TWB72870.1"/>
    <property type="molecule type" value="Genomic_DNA"/>
</dbReference>
<accession>A0A560JWZ4</accession>
<keyword evidence="3" id="KW-1185">Reference proteome</keyword>
<gene>
    <name evidence="2" type="ORF">FBZ95_106585</name>
</gene>
<evidence type="ECO:0000313" key="2">
    <source>
        <dbReference type="EMBL" id="TWB72870.1"/>
    </source>
</evidence>
<dbReference type="Pfam" id="PF00107">
    <property type="entry name" value="ADH_zinc_N"/>
    <property type="match status" value="1"/>
</dbReference>
<evidence type="ECO:0000313" key="3">
    <source>
        <dbReference type="Proteomes" id="UP000315914"/>
    </source>
</evidence>
<dbReference type="Pfam" id="PF08240">
    <property type="entry name" value="ADH_N"/>
    <property type="match status" value="1"/>
</dbReference>
<dbReference type="PANTHER" id="PTHR43482">
    <property type="entry name" value="PROTEIN AST1-RELATED"/>
    <property type="match status" value="1"/>
</dbReference>
<comment type="caution">
    <text evidence="2">The sequence shown here is derived from an EMBL/GenBank/DDBJ whole genome shotgun (WGS) entry which is preliminary data.</text>
</comment>
<dbReference type="GO" id="GO:0016491">
    <property type="term" value="F:oxidoreductase activity"/>
    <property type="evidence" value="ECO:0007669"/>
    <property type="project" value="InterPro"/>
</dbReference>
<reference evidence="2 3" key="1">
    <citation type="submission" date="2019-06" db="EMBL/GenBank/DDBJ databases">
        <title>Genomic Encyclopedia of Type Strains, Phase IV (KMG-V): Genome sequencing to study the core and pangenomes of soil and plant-associated prokaryotes.</title>
        <authorList>
            <person name="Whitman W."/>
        </authorList>
    </citation>
    <scope>NUCLEOTIDE SEQUENCE [LARGE SCALE GENOMIC DNA]</scope>
    <source>
        <strain evidence="2 3">BR 10556</strain>
    </source>
</reference>
<dbReference type="SUPFAM" id="SSF50129">
    <property type="entry name" value="GroES-like"/>
    <property type="match status" value="1"/>
</dbReference>
<dbReference type="InterPro" id="IPR011032">
    <property type="entry name" value="GroES-like_sf"/>
</dbReference>
<dbReference type="Gene3D" id="3.90.180.10">
    <property type="entry name" value="Medium-chain alcohol dehydrogenases, catalytic domain"/>
    <property type="match status" value="1"/>
</dbReference>
<sequence>MSAFFKSGTDAAIEVTCVRLNAKVADAAAIIPVIEKHPLSRQADEVVVAIEAAGVNPSDVKAATGLMPYAVFPRTPGRDFSGRVVRGPDALVGKAVFGTSGDLGIRRDGTHASHVVVEAAAVVEKPDGISMEEAAGIGVPFVTAIEGFRRSGLPKPNEYVLILGVNGKVGQAAVQLATWQGAKVIGVVRKDEAYEGHSNAPIEIVNSAATDVAARVRELTDGHGADIVFNTVGDPYFEAAHRSLAKAGRQILIATTSKTVPFNILEFYRGRHTYLGVDTLAFSTSESAELLRSALPGFAGGFLRPYPIAQSCIYPLTEAKRAYDAVIGSSRNRIVLRPGD</sequence>
<dbReference type="InterPro" id="IPR052585">
    <property type="entry name" value="Lipid_raft_assoc_Zn_ADH"/>
</dbReference>
<evidence type="ECO:0000259" key="1">
    <source>
        <dbReference type="SMART" id="SM00829"/>
    </source>
</evidence>
<name>A0A560JWZ4_9BRAD</name>
<dbReference type="Proteomes" id="UP000315914">
    <property type="component" value="Unassembled WGS sequence"/>
</dbReference>
<dbReference type="OrthoDB" id="7355832at2"/>
<dbReference type="PANTHER" id="PTHR43482:SF1">
    <property type="entry name" value="PROTEIN AST1-RELATED"/>
    <property type="match status" value="1"/>
</dbReference>
<feature type="domain" description="Enoyl reductase (ER)" evidence="1">
    <location>
        <begin position="23"/>
        <end position="336"/>
    </location>
</feature>
<protein>
    <submittedName>
        <fullName evidence="2">NADPH:quinone reductase-like Zn-dependent oxidoreductase</fullName>
    </submittedName>
</protein>
<dbReference type="STRING" id="1399419.A5906_39840"/>
<dbReference type="InterPro" id="IPR013154">
    <property type="entry name" value="ADH-like_N"/>
</dbReference>
<proteinExistence type="predicted"/>
<dbReference type="InterPro" id="IPR020843">
    <property type="entry name" value="ER"/>
</dbReference>
<dbReference type="SMART" id="SM00829">
    <property type="entry name" value="PKS_ER"/>
    <property type="match status" value="1"/>
</dbReference>
<dbReference type="Gene3D" id="3.40.50.720">
    <property type="entry name" value="NAD(P)-binding Rossmann-like Domain"/>
    <property type="match status" value="1"/>
</dbReference>
<dbReference type="RefSeq" id="WP_080137365.1">
    <property type="nucleotide sequence ID" value="NZ_LWIG01000015.1"/>
</dbReference>
<organism evidence="2 3">
    <name type="scientific">Bradyrhizobium sacchari</name>
    <dbReference type="NCBI Taxonomy" id="1399419"/>
    <lineage>
        <taxon>Bacteria</taxon>
        <taxon>Pseudomonadati</taxon>
        <taxon>Pseudomonadota</taxon>
        <taxon>Alphaproteobacteria</taxon>
        <taxon>Hyphomicrobiales</taxon>
        <taxon>Nitrobacteraceae</taxon>
        <taxon>Bradyrhizobium</taxon>
    </lineage>
</organism>
<dbReference type="SUPFAM" id="SSF51735">
    <property type="entry name" value="NAD(P)-binding Rossmann-fold domains"/>
    <property type="match status" value="1"/>
</dbReference>
<dbReference type="AlphaFoldDB" id="A0A560JWZ4"/>